<evidence type="ECO:0000313" key="13">
    <source>
        <dbReference type="Proteomes" id="UP000054538"/>
    </source>
</evidence>
<dbReference type="GO" id="GO:0000812">
    <property type="term" value="C:Swr1 complex"/>
    <property type="evidence" value="ECO:0007669"/>
    <property type="project" value="TreeGrafter"/>
</dbReference>
<feature type="compositionally biased region" description="Low complexity" evidence="10">
    <location>
        <begin position="480"/>
        <end position="494"/>
    </location>
</feature>
<keyword evidence="7" id="KW-0539">Nucleus</keyword>
<keyword evidence="4" id="KW-0156">Chromatin regulator</keyword>
<keyword evidence="5" id="KW-0805">Transcription regulation</keyword>
<feature type="coiled-coil region" evidence="9">
    <location>
        <begin position="235"/>
        <end position="262"/>
    </location>
</feature>
<dbReference type="SUPFAM" id="SSF46689">
    <property type="entry name" value="Homeodomain-like"/>
    <property type="match status" value="1"/>
</dbReference>
<dbReference type="Proteomes" id="UP000054538">
    <property type="component" value="Unassembled WGS sequence"/>
</dbReference>
<dbReference type="FunCoup" id="A0A0D0DKR0">
    <property type="interactions" value="579"/>
</dbReference>
<dbReference type="SMART" id="SM00717">
    <property type="entry name" value="SANT"/>
    <property type="match status" value="1"/>
</dbReference>
<dbReference type="GO" id="GO:0035267">
    <property type="term" value="C:NuA4 histone acetyltransferase complex"/>
    <property type="evidence" value="ECO:0007669"/>
    <property type="project" value="InterPro"/>
</dbReference>
<reference evidence="12 13" key="1">
    <citation type="submission" date="2014-04" db="EMBL/GenBank/DDBJ databases">
        <authorList>
            <consortium name="DOE Joint Genome Institute"/>
            <person name="Kuo A."/>
            <person name="Kohler A."/>
            <person name="Jargeat P."/>
            <person name="Nagy L.G."/>
            <person name="Floudas D."/>
            <person name="Copeland A."/>
            <person name="Barry K.W."/>
            <person name="Cichocki N."/>
            <person name="Veneault-Fourrey C."/>
            <person name="LaButti K."/>
            <person name="Lindquist E.A."/>
            <person name="Lipzen A."/>
            <person name="Lundell T."/>
            <person name="Morin E."/>
            <person name="Murat C."/>
            <person name="Sun H."/>
            <person name="Tunlid A."/>
            <person name="Henrissat B."/>
            <person name="Grigoriev I.V."/>
            <person name="Hibbett D.S."/>
            <person name="Martin F."/>
            <person name="Nordberg H.P."/>
            <person name="Cantor M.N."/>
            <person name="Hua S.X."/>
        </authorList>
    </citation>
    <scope>NUCLEOTIDE SEQUENCE [LARGE SCALE GENOMIC DNA]</scope>
    <source>
        <strain evidence="12 13">Ve08.2h10</strain>
    </source>
</reference>
<dbReference type="STRING" id="930991.A0A0D0DKR0"/>
<dbReference type="Pfam" id="PF16282">
    <property type="entry name" value="SANT_DAMP1_like"/>
    <property type="match status" value="1"/>
</dbReference>
<dbReference type="OrthoDB" id="19740at2759"/>
<dbReference type="InterPro" id="IPR009057">
    <property type="entry name" value="Homeodomain-like_sf"/>
</dbReference>
<evidence type="ECO:0000256" key="6">
    <source>
        <dbReference type="ARBA" id="ARBA00023163"/>
    </source>
</evidence>
<dbReference type="AlphaFoldDB" id="A0A0D0DKR0"/>
<evidence type="ECO:0000256" key="5">
    <source>
        <dbReference type="ARBA" id="ARBA00023015"/>
    </source>
</evidence>
<dbReference type="GO" id="GO:0006338">
    <property type="term" value="P:chromatin remodeling"/>
    <property type="evidence" value="ECO:0007669"/>
    <property type="project" value="InterPro"/>
</dbReference>
<sequence length="505" mass="56642">MAVSASDIRSALSLPSSTPGSSQPRKSQLQSIKKPEGISRELYSLIGPSAPSLAAHLAKPRLKQKPNFGGGGGGGGKVKWEHRPFSNSARTDSLQLSHWAKANEHDGEYLFAKYNVQPKLFTYSQDEYTRLLEDDEWTKEETDYLFKIVQEYDLRWYVIHDRYEYPECPTRAIEDLKERYYGVCRKLIRNRPWAGDESGKSQLLSSYQFDKEREKMRKNYIASLEERTPEDIAEEEALFIELKRLEQNERKFRKERDDLLRTLLGIDSGLLDVVTEEDGPSALSADGIKKKKKGSGADTDAPPTPSNIIQLGPPIIKRPPLPKSAVYDAQHCIARVEPPVSSTNTTKVTHVPVHLRTFKLPAPKASILPKVTQALIELGITHSRLVMPTRDNCVQLESLLEATTALVETKKVVDRVEQDIRVLKARLGMRESESADGDGKESTPMDLDESKDDDKDGEVDGRFQSVVSARSGRGRKQSHRSVSVSSIDTSGSLSTRIGTKRQRRV</sequence>
<keyword evidence="9" id="KW-0175">Coiled coil</keyword>
<feature type="region of interest" description="Disordered" evidence="10">
    <location>
        <begin position="281"/>
        <end position="314"/>
    </location>
</feature>
<evidence type="ECO:0000256" key="9">
    <source>
        <dbReference type="SAM" id="Coils"/>
    </source>
</evidence>
<evidence type="ECO:0000256" key="4">
    <source>
        <dbReference type="ARBA" id="ARBA00022853"/>
    </source>
</evidence>
<dbReference type="GO" id="GO:0006281">
    <property type="term" value="P:DNA repair"/>
    <property type="evidence" value="ECO:0007669"/>
    <property type="project" value="InterPro"/>
</dbReference>
<dbReference type="Gene3D" id="1.10.10.60">
    <property type="entry name" value="Homeodomain-like"/>
    <property type="match status" value="1"/>
</dbReference>
<dbReference type="PANTHER" id="PTHR12855">
    <property type="entry name" value="DNA METHYLTRANSFERASE 1-ASSOCIATED PROTEIN 1 FAMILY MEMBER"/>
    <property type="match status" value="1"/>
</dbReference>
<comment type="function">
    <text evidence="8">Component of the SWR1 complex which mediates the ATP-dependent exchange of histone H2A for the H2A variant HZT1 leading to transcriptional regulation of selected genes by chromatin remodeling. Component of the NuA4 histone acetyltransferase complex which is involved in transcriptional activation of selected genes principally by acetylation of nucleosomal histone H4 and H2A. The NuA4 complex is also involved in DNA repair.</text>
</comment>
<dbReference type="GO" id="GO:0003714">
    <property type="term" value="F:transcription corepressor activity"/>
    <property type="evidence" value="ECO:0007669"/>
    <property type="project" value="TreeGrafter"/>
</dbReference>
<evidence type="ECO:0000313" key="12">
    <source>
        <dbReference type="EMBL" id="KIK82314.1"/>
    </source>
</evidence>
<dbReference type="CDD" id="cd11658">
    <property type="entry name" value="SANT_DMAP1_like"/>
    <property type="match status" value="1"/>
</dbReference>
<evidence type="ECO:0000256" key="7">
    <source>
        <dbReference type="ARBA" id="ARBA00023242"/>
    </source>
</evidence>
<dbReference type="GO" id="GO:0000122">
    <property type="term" value="P:negative regulation of transcription by RNA polymerase II"/>
    <property type="evidence" value="ECO:0007669"/>
    <property type="project" value="TreeGrafter"/>
</dbReference>
<reference evidence="13" key="2">
    <citation type="submission" date="2015-01" db="EMBL/GenBank/DDBJ databases">
        <title>Evolutionary Origins and Diversification of the Mycorrhizal Mutualists.</title>
        <authorList>
            <consortium name="DOE Joint Genome Institute"/>
            <consortium name="Mycorrhizal Genomics Consortium"/>
            <person name="Kohler A."/>
            <person name="Kuo A."/>
            <person name="Nagy L.G."/>
            <person name="Floudas D."/>
            <person name="Copeland A."/>
            <person name="Barry K.W."/>
            <person name="Cichocki N."/>
            <person name="Veneault-Fourrey C."/>
            <person name="LaButti K."/>
            <person name="Lindquist E.A."/>
            <person name="Lipzen A."/>
            <person name="Lundell T."/>
            <person name="Morin E."/>
            <person name="Murat C."/>
            <person name="Riley R."/>
            <person name="Ohm R."/>
            <person name="Sun H."/>
            <person name="Tunlid A."/>
            <person name="Henrissat B."/>
            <person name="Grigoriev I.V."/>
            <person name="Hibbett D.S."/>
            <person name="Martin F."/>
        </authorList>
    </citation>
    <scope>NUCLEOTIDE SEQUENCE [LARGE SCALE GENOMIC DNA]</scope>
    <source>
        <strain evidence="13">Ve08.2h10</strain>
    </source>
</reference>
<accession>A0A0D0DKR0</accession>
<dbReference type="InterPro" id="IPR027109">
    <property type="entry name" value="Swc4/Dmap1"/>
</dbReference>
<feature type="domain" description="Myb-like" evidence="11">
    <location>
        <begin position="137"/>
        <end position="180"/>
    </location>
</feature>
<evidence type="ECO:0000256" key="8">
    <source>
        <dbReference type="ARBA" id="ARBA00025264"/>
    </source>
</evidence>
<feature type="compositionally biased region" description="Polar residues" evidence="10">
    <location>
        <begin position="13"/>
        <end position="31"/>
    </location>
</feature>
<comment type="subcellular location">
    <subcellularLocation>
        <location evidence="1">Nucleus</location>
    </subcellularLocation>
</comment>
<feature type="region of interest" description="Disordered" evidence="10">
    <location>
        <begin position="430"/>
        <end position="505"/>
    </location>
</feature>
<protein>
    <recommendedName>
        <fullName evidence="3">SWR1-complex protein 4</fullName>
    </recommendedName>
</protein>
<dbReference type="FunFam" id="1.10.10.60:FF:000087">
    <property type="entry name" value="DNA methyltransferase 1-associated protein 1"/>
    <property type="match status" value="1"/>
</dbReference>
<feature type="compositionally biased region" description="Basic and acidic residues" evidence="10">
    <location>
        <begin position="430"/>
        <end position="443"/>
    </location>
</feature>
<feature type="compositionally biased region" description="Basic and acidic residues" evidence="10">
    <location>
        <begin position="452"/>
        <end position="461"/>
    </location>
</feature>
<name>A0A0D0DKR0_9AGAM</name>
<dbReference type="PANTHER" id="PTHR12855:SF10">
    <property type="entry name" value="DNA METHYLTRANSFERASE 1-ASSOCIATED PROTEIN 1"/>
    <property type="match status" value="1"/>
</dbReference>
<keyword evidence="13" id="KW-1185">Reference proteome</keyword>
<dbReference type="InParanoid" id="A0A0D0DKR0"/>
<comment type="similarity">
    <text evidence="2">Belongs to the SWC4 family.</text>
</comment>
<dbReference type="PROSITE" id="PS50090">
    <property type="entry name" value="MYB_LIKE"/>
    <property type="match status" value="1"/>
</dbReference>
<proteinExistence type="inferred from homology"/>
<gene>
    <name evidence="12" type="ORF">PAXRUDRAFT_35597</name>
</gene>
<dbReference type="InterPro" id="IPR001005">
    <property type="entry name" value="SANT/Myb"/>
</dbReference>
<keyword evidence="6" id="KW-0804">Transcription</keyword>
<organism evidence="12 13">
    <name type="scientific">Paxillus rubicundulus Ve08.2h10</name>
    <dbReference type="NCBI Taxonomy" id="930991"/>
    <lineage>
        <taxon>Eukaryota</taxon>
        <taxon>Fungi</taxon>
        <taxon>Dikarya</taxon>
        <taxon>Basidiomycota</taxon>
        <taxon>Agaricomycotina</taxon>
        <taxon>Agaricomycetes</taxon>
        <taxon>Agaricomycetidae</taxon>
        <taxon>Boletales</taxon>
        <taxon>Paxilineae</taxon>
        <taxon>Paxillaceae</taxon>
        <taxon>Paxillus</taxon>
    </lineage>
</organism>
<dbReference type="InterPro" id="IPR032563">
    <property type="entry name" value="DAMP1_SANT-like"/>
</dbReference>
<evidence type="ECO:0000259" key="11">
    <source>
        <dbReference type="PROSITE" id="PS50090"/>
    </source>
</evidence>
<evidence type="ECO:0000256" key="1">
    <source>
        <dbReference type="ARBA" id="ARBA00004123"/>
    </source>
</evidence>
<evidence type="ECO:0000256" key="2">
    <source>
        <dbReference type="ARBA" id="ARBA00006918"/>
    </source>
</evidence>
<feature type="region of interest" description="Disordered" evidence="10">
    <location>
        <begin position="1"/>
        <end position="35"/>
    </location>
</feature>
<evidence type="ECO:0000256" key="3">
    <source>
        <dbReference type="ARBA" id="ARBA00019132"/>
    </source>
</evidence>
<dbReference type="HOGENOM" id="CLU_018539_4_1_1"/>
<evidence type="ECO:0000256" key="10">
    <source>
        <dbReference type="SAM" id="MobiDB-lite"/>
    </source>
</evidence>
<dbReference type="EMBL" id="KN825642">
    <property type="protein sequence ID" value="KIK82314.1"/>
    <property type="molecule type" value="Genomic_DNA"/>
</dbReference>